<comment type="similarity">
    <text evidence="5">Belongs to the SAT4 family.</text>
</comment>
<dbReference type="Pfam" id="PF20684">
    <property type="entry name" value="Fung_rhodopsin"/>
    <property type="match status" value="1"/>
</dbReference>
<dbReference type="InParanoid" id="A0A2J6TC93"/>
<dbReference type="PANTHER" id="PTHR33048">
    <property type="entry name" value="PTH11-LIKE INTEGRAL MEMBRANE PROTEIN (AFU_ORTHOLOGUE AFUA_5G11245)"/>
    <property type="match status" value="1"/>
</dbReference>
<evidence type="ECO:0000313" key="8">
    <source>
        <dbReference type="EMBL" id="PMD60654.1"/>
    </source>
</evidence>
<feature type="transmembrane region" description="Helical" evidence="6">
    <location>
        <begin position="106"/>
        <end position="124"/>
    </location>
</feature>
<evidence type="ECO:0000256" key="4">
    <source>
        <dbReference type="ARBA" id="ARBA00023136"/>
    </source>
</evidence>
<dbReference type="Proteomes" id="UP000235371">
    <property type="component" value="Unassembled WGS sequence"/>
</dbReference>
<dbReference type="RefSeq" id="XP_024737558.1">
    <property type="nucleotide sequence ID" value="XM_024880122.1"/>
</dbReference>
<comment type="subcellular location">
    <subcellularLocation>
        <location evidence="1">Membrane</location>
        <topology evidence="1">Multi-pass membrane protein</topology>
    </subcellularLocation>
</comment>
<dbReference type="PANTHER" id="PTHR33048:SF47">
    <property type="entry name" value="INTEGRAL MEMBRANE PROTEIN-RELATED"/>
    <property type="match status" value="1"/>
</dbReference>
<evidence type="ECO:0000256" key="1">
    <source>
        <dbReference type="ARBA" id="ARBA00004141"/>
    </source>
</evidence>
<sequence>MATTSTYPEGTQFWQTADYKGNLLRDLNASLIAISTVILWTRLYVRLVMTKNPGLDDIFAAVAWAVICSQSALDIAEVKNGSGAHLELIPMPAVIKFFELLVTQNLIYFWAVGLMRLAVVAFLPRLGKEKLYLYLVYATAAIIIIQTNFAFWYKLCECRPIKDLWKPPFETEGLNCVSAKANDNMMVSHAVIGIIMDVVLMVLPIWMIWKNMMFTKKAIQVILIFSVGVFVIITGIVRLWYIKTLVFAIDPTYKMATIGVWTDLEGHVGLWVGCFPAMQPILRTISYKLGLRSKLLSYGATPAKNTNGVTTSNKAVQRSTHGYLRSGNGVDRAGTDTDADSQKAIIASDYNVELGQIRKQTDLEVKVEERVPGGEKGSRLESWADV</sequence>
<feature type="transmembrane region" description="Helical" evidence="6">
    <location>
        <begin position="187"/>
        <end position="209"/>
    </location>
</feature>
<dbReference type="GeneID" id="36588199"/>
<keyword evidence="2 6" id="KW-0812">Transmembrane</keyword>
<name>A0A2J6TC93_9HELO</name>
<dbReference type="AlphaFoldDB" id="A0A2J6TC93"/>
<reference evidence="8 9" key="1">
    <citation type="submission" date="2016-04" db="EMBL/GenBank/DDBJ databases">
        <title>A degradative enzymes factory behind the ericoid mycorrhizal symbiosis.</title>
        <authorList>
            <consortium name="DOE Joint Genome Institute"/>
            <person name="Martino E."/>
            <person name="Morin E."/>
            <person name="Grelet G."/>
            <person name="Kuo A."/>
            <person name="Kohler A."/>
            <person name="Daghino S."/>
            <person name="Barry K."/>
            <person name="Choi C."/>
            <person name="Cichocki N."/>
            <person name="Clum A."/>
            <person name="Copeland A."/>
            <person name="Hainaut M."/>
            <person name="Haridas S."/>
            <person name="Labutti K."/>
            <person name="Lindquist E."/>
            <person name="Lipzen A."/>
            <person name="Khouja H.-R."/>
            <person name="Murat C."/>
            <person name="Ohm R."/>
            <person name="Olson A."/>
            <person name="Spatafora J."/>
            <person name="Veneault-Fourrey C."/>
            <person name="Henrissat B."/>
            <person name="Grigoriev I."/>
            <person name="Martin F."/>
            <person name="Perotto S."/>
        </authorList>
    </citation>
    <scope>NUCLEOTIDE SEQUENCE [LARGE SCALE GENOMIC DNA]</scope>
    <source>
        <strain evidence="8 9">E</strain>
    </source>
</reference>
<evidence type="ECO:0000313" key="9">
    <source>
        <dbReference type="Proteomes" id="UP000235371"/>
    </source>
</evidence>
<feature type="transmembrane region" description="Helical" evidence="6">
    <location>
        <begin position="131"/>
        <end position="153"/>
    </location>
</feature>
<dbReference type="OrthoDB" id="5413793at2759"/>
<dbReference type="GO" id="GO:0016020">
    <property type="term" value="C:membrane"/>
    <property type="evidence" value="ECO:0007669"/>
    <property type="project" value="UniProtKB-SubCell"/>
</dbReference>
<dbReference type="InterPro" id="IPR052337">
    <property type="entry name" value="SAT4-like"/>
</dbReference>
<evidence type="ECO:0000259" key="7">
    <source>
        <dbReference type="Pfam" id="PF20684"/>
    </source>
</evidence>
<organism evidence="8 9">
    <name type="scientific">Hyaloscypha bicolor E</name>
    <dbReference type="NCBI Taxonomy" id="1095630"/>
    <lineage>
        <taxon>Eukaryota</taxon>
        <taxon>Fungi</taxon>
        <taxon>Dikarya</taxon>
        <taxon>Ascomycota</taxon>
        <taxon>Pezizomycotina</taxon>
        <taxon>Leotiomycetes</taxon>
        <taxon>Helotiales</taxon>
        <taxon>Hyaloscyphaceae</taxon>
        <taxon>Hyaloscypha</taxon>
        <taxon>Hyaloscypha bicolor</taxon>
    </lineage>
</organism>
<evidence type="ECO:0000256" key="5">
    <source>
        <dbReference type="ARBA" id="ARBA00038359"/>
    </source>
</evidence>
<dbReference type="InterPro" id="IPR049326">
    <property type="entry name" value="Rhodopsin_dom_fungi"/>
</dbReference>
<accession>A0A2J6TC93</accession>
<gene>
    <name evidence="8" type="ORF">K444DRAFT_612382</name>
</gene>
<keyword evidence="4 6" id="KW-0472">Membrane</keyword>
<evidence type="ECO:0000256" key="6">
    <source>
        <dbReference type="SAM" id="Phobius"/>
    </source>
</evidence>
<keyword evidence="9" id="KW-1185">Reference proteome</keyword>
<feature type="domain" description="Rhodopsin" evidence="7">
    <location>
        <begin position="42"/>
        <end position="283"/>
    </location>
</feature>
<evidence type="ECO:0000256" key="2">
    <source>
        <dbReference type="ARBA" id="ARBA00022692"/>
    </source>
</evidence>
<keyword evidence="3 6" id="KW-1133">Transmembrane helix</keyword>
<feature type="transmembrane region" description="Helical" evidence="6">
    <location>
        <begin position="221"/>
        <end position="241"/>
    </location>
</feature>
<feature type="transmembrane region" description="Helical" evidence="6">
    <location>
        <begin position="27"/>
        <end position="45"/>
    </location>
</feature>
<protein>
    <recommendedName>
        <fullName evidence="7">Rhodopsin domain-containing protein</fullName>
    </recommendedName>
</protein>
<proteinExistence type="inferred from homology"/>
<evidence type="ECO:0000256" key="3">
    <source>
        <dbReference type="ARBA" id="ARBA00022989"/>
    </source>
</evidence>
<dbReference type="EMBL" id="KZ613788">
    <property type="protein sequence ID" value="PMD60654.1"/>
    <property type="molecule type" value="Genomic_DNA"/>
</dbReference>